<dbReference type="AlphaFoldDB" id="A0A0M9GMT1"/>
<sequence length="61" mass="7017">MLTAADSSALICLKLTKSAGYRRALVQKALYKNHNKSEFFDPHFMRLAMIHIGRKQWQAPI</sequence>
<accession>A0A0M9GMT1</accession>
<proteinExistence type="predicted"/>
<organism evidence="1 2">
    <name type="scientific">Ahrensia marina</name>
    <dbReference type="NCBI Taxonomy" id="1514904"/>
    <lineage>
        <taxon>Bacteria</taxon>
        <taxon>Pseudomonadati</taxon>
        <taxon>Pseudomonadota</taxon>
        <taxon>Alphaproteobacteria</taxon>
        <taxon>Hyphomicrobiales</taxon>
        <taxon>Ahrensiaceae</taxon>
        <taxon>Ahrensia</taxon>
    </lineage>
</organism>
<gene>
    <name evidence="1" type="ORF">SU32_09840</name>
</gene>
<keyword evidence="2" id="KW-1185">Reference proteome</keyword>
<comment type="caution">
    <text evidence="1">The sequence shown here is derived from an EMBL/GenBank/DDBJ whole genome shotgun (WGS) entry which is preliminary data.</text>
</comment>
<protein>
    <submittedName>
        <fullName evidence="1">Uncharacterized protein</fullName>
    </submittedName>
</protein>
<evidence type="ECO:0000313" key="2">
    <source>
        <dbReference type="Proteomes" id="UP000038011"/>
    </source>
</evidence>
<dbReference type="EMBL" id="JXMU01000013">
    <property type="protein sequence ID" value="KPB01179.1"/>
    <property type="molecule type" value="Genomic_DNA"/>
</dbReference>
<dbReference type="Proteomes" id="UP000038011">
    <property type="component" value="Unassembled WGS sequence"/>
</dbReference>
<dbReference type="STRING" id="1514904.SU32_09840"/>
<reference evidence="1 2" key="1">
    <citation type="submission" date="2015-01" db="EMBL/GenBank/DDBJ databases">
        <title>Ahrensia donghaiensis sp. nov., a novel dimethylsulphoniopropionate-cleavage bacterium isolated from seawater and emended descriptions of the genus Ahrensia and Ahrensia kielensis.</title>
        <authorList>
            <person name="Liu J."/>
        </authorList>
    </citation>
    <scope>NUCLEOTIDE SEQUENCE [LARGE SCALE GENOMIC DNA]</scope>
    <source>
        <strain evidence="1 2">LZD062</strain>
    </source>
</reference>
<evidence type="ECO:0000313" key="1">
    <source>
        <dbReference type="EMBL" id="KPB01179.1"/>
    </source>
</evidence>
<name>A0A0M9GMT1_9HYPH</name>
<dbReference type="PATRIC" id="fig|1514904.3.peg.798"/>